<dbReference type="EMBL" id="GBXM01085173">
    <property type="protein sequence ID" value="JAH23404.1"/>
    <property type="molecule type" value="Transcribed_RNA"/>
</dbReference>
<protein>
    <submittedName>
        <fullName evidence="1">Uncharacterized protein</fullName>
    </submittedName>
</protein>
<sequence length="31" mass="3270">MGQSVLVHFGRVISLNGANLKLGSCPDMILV</sequence>
<name>A0A0E9R2R7_ANGAN</name>
<reference evidence="1" key="1">
    <citation type="submission" date="2014-11" db="EMBL/GenBank/DDBJ databases">
        <authorList>
            <person name="Amaro Gonzalez C."/>
        </authorList>
    </citation>
    <scope>NUCLEOTIDE SEQUENCE</scope>
</reference>
<evidence type="ECO:0000313" key="1">
    <source>
        <dbReference type="EMBL" id="JAH23404.1"/>
    </source>
</evidence>
<dbReference type="AlphaFoldDB" id="A0A0E9R2R7"/>
<organism evidence="1">
    <name type="scientific">Anguilla anguilla</name>
    <name type="common">European freshwater eel</name>
    <name type="synonym">Muraena anguilla</name>
    <dbReference type="NCBI Taxonomy" id="7936"/>
    <lineage>
        <taxon>Eukaryota</taxon>
        <taxon>Metazoa</taxon>
        <taxon>Chordata</taxon>
        <taxon>Craniata</taxon>
        <taxon>Vertebrata</taxon>
        <taxon>Euteleostomi</taxon>
        <taxon>Actinopterygii</taxon>
        <taxon>Neopterygii</taxon>
        <taxon>Teleostei</taxon>
        <taxon>Anguilliformes</taxon>
        <taxon>Anguillidae</taxon>
        <taxon>Anguilla</taxon>
    </lineage>
</organism>
<reference evidence="1" key="2">
    <citation type="journal article" date="2015" name="Fish Shellfish Immunol.">
        <title>Early steps in the European eel (Anguilla anguilla)-Vibrio vulnificus interaction in the gills: Role of the RtxA13 toxin.</title>
        <authorList>
            <person name="Callol A."/>
            <person name="Pajuelo D."/>
            <person name="Ebbesson L."/>
            <person name="Teles M."/>
            <person name="MacKenzie S."/>
            <person name="Amaro C."/>
        </authorList>
    </citation>
    <scope>NUCLEOTIDE SEQUENCE</scope>
</reference>
<accession>A0A0E9R2R7</accession>
<proteinExistence type="predicted"/>